<name>A0ABC8BZC9_9ACTN</name>
<dbReference type="CDD" id="cd00093">
    <property type="entry name" value="HTH_XRE"/>
    <property type="match status" value="1"/>
</dbReference>
<dbReference type="InterPro" id="IPR001387">
    <property type="entry name" value="Cro/C1-type_HTH"/>
</dbReference>
<keyword evidence="3" id="KW-1185">Reference proteome</keyword>
<evidence type="ECO:0000313" key="2">
    <source>
        <dbReference type="EMBL" id="ARF75713.1"/>
    </source>
</evidence>
<dbReference type="KEGG" id="kab:B7C62_28240"/>
<gene>
    <name evidence="2" type="ORF">B7C62_28240</name>
</gene>
<evidence type="ECO:0000313" key="3">
    <source>
        <dbReference type="Proteomes" id="UP000192251"/>
    </source>
</evidence>
<protein>
    <recommendedName>
        <fullName evidence="1">HTH cro/C1-type domain-containing protein</fullName>
    </recommendedName>
</protein>
<dbReference type="Pfam" id="PF13560">
    <property type="entry name" value="HTH_31"/>
    <property type="match status" value="1"/>
</dbReference>
<organism evidence="2 3">
    <name type="scientific">Kitasatospora albolonga</name>
    <dbReference type="NCBI Taxonomy" id="68173"/>
    <lineage>
        <taxon>Bacteria</taxon>
        <taxon>Bacillati</taxon>
        <taxon>Actinomycetota</taxon>
        <taxon>Actinomycetes</taxon>
        <taxon>Kitasatosporales</taxon>
        <taxon>Streptomycetaceae</taxon>
        <taxon>Kitasatospora</taxon>
    </lineage>
</organism>
<evidence type="ECO:0000259" key="1">
    <source>
        <dbReference type="PROSITE" id="PS50943"/>
    </source>
</evidence>
<dbReference type="PROSITE" id="PS50943">
    <property type="entry name" value="HTH_CROC1"/>
    <property type="match status" value="1"/>
</dbReference>
<dbReference type="InterPro" id="IPR010982">
    <property type="entry name" value="Lambda_DNA-bd_dom_sf"/>
</dbReference>
<dbReference type="EMBL" id="CP020563">
    <property type="protein sequence ID" value="ARF75713.1"/>
    <property type="molecule type" value="Genomic_DNA"/>
</dbReference>
<proteinExistence type="predicted"/>
<reference evidence="2 3" key="1">
    <citation type="submission" date="2017-04" db="EMBL/GenBank/DDBJ databases">
        <title>The complete genome sequence of Streptomyces albolongus YIM 101047, the producer of novel bafilomycins and novel odoriferous sesquiterpenoids.</title>
        <authorList>
            <person name="Yin M."/>
            <person name="Jiang Y."/>
        </authorList>
    </citation>
    <scope>NUCLEOTIDE SEQUENCE [LARGE SCALE GENOMIC DNA]</scope>
    <source>
        <strain evidence="2 3">YIM 101047</strain>
    </source>
</reference>
<dbReference type="Gene3D" id="1.10.260.40">
    <property type="entry name" value="lambda repressor-like DNA-binding domains"/>
    <property type="match status" value="1"/>
</dbReference>
<dbReference type="AlphaFoldDB" id="A0ABC8BZC9"/>
<dbReference type="SUPFAM" id="SSF47413">
    <property type="entry name" value="lambda repressor-like DNA-binding domains"/>
    <property type="match status" value="1"/>
</dbReference>
<dbReference type="SMART" id="SM00530">
    <property type="entry name" value="HTH_XRE"/>
    <property type="match status" value="1"/>
</dbReference>
<feature type="domain" description="HTH cro/C1-type" evidence="1">
    <location>
        <begin position="15"/>
        <end position="46"/>
    </location>
</feature>
<dbReference type="RefSeq" id="WP_084750345.1">
    <property type="nucleotide sequence ID" value="NZ_CP020563.1"/>
</dbReference>
<dbReference type="Proteomes" id="UP000192251">
    <property type="component" value="Chromosome"/>
</dbReference>
<sequence length="152" mass="16136">MDRDPQSWARLGHALRASREHRGLTQSAVAELAGVSGRSVQDVEGGTVPKKRMPYTIGRIAAALGWPEGAVDAVLDGAAPPGDGWRTAPVEQAQLDEEALAGIMTTAMVRATEHATAAEIRAATRIALDELRRQGYLPETDGVQPGRDSENS</sequence>
<accession>A0ABC8BZC9</accession>